<dbReference type="InterPro" id="IPR036259">
    <property type="entry name" value="MFS_trans_sf"/>
</dbReference>
<evidence type="ECO:0000259" key="7">
    <source>
        <dbReference type="PROSITE" id="PS50850"/>
    </source>
</evidence>
<dbReference type="InterPro" id="IPR052714">
    <property type="entry name" value="MFS_Exporter"/>
</dbReference>
<name>A0A1W1YG82_9FIRM</name>
<dbReference type="PROSITE" id="PS50850">
    <property type="entry name" value="MFS"/>
    <property type="match status" value="1"/>
</dbReference>
<feature type="domain" description="Major facilitator superfamily (MFS) profile" evidence="7">
    <location>
        <begin position="1"/>
        <end position="173"/>
    </location>
</feature>
<dbReference type="Pfam" id="PF07690">
    <property type="entry name" value="MFS_1"/>
    <property type="match status" value="1"/>
</dbReference>
<dbReference type="STRING" id="112901.SAMN04488500_101338"/>
<evidence type="ECO:0000256" key="3">
    <source>
        <dbReference type="ARBA" id="ARBA00022692"/>
    </source>
</evidence>
<keyword evidence="5 6" id="KW-0472">Membrane</keyword>
<evidence type="ECO:0000313" key="9">
    <source>
        <dbReference type="Proteomes" id="UP000192738"/>
    </source>
</evidence>
<keyword evidence="4 6" id="KW-1133">Transmembrane helix</keyword>
<keyword evidence="3 6" id="KW-0812">Transmembrane</keyword>
<dbReference type="PANTHER" id="PTHR23531">
    <property type="entry name" value="QUINOLENE RESISTANCE PROTEIN NORA"/>
    <property type="match status" value="1"/>
</dbReference>
<proteinExistence type="predicted"/>
<accession>A0A1W1YG82</accession>
<dbReference type="RefSeq" id="WP_084573845.1">
    <property type="nucleotide sequence ID" value="NZ_CP155572.1"/>
</dbReference>
<evidence type="ECO:0000256" key="5">
    <source>
        <dbReference type="ARBA" id="ARBA00023136"/>
    </source>
</evidence>
<evidence type="ECO:0000313" key="8">
    <source>
        <dbReference type="EMBL" id="SMC35146.1"/>
    </source>
</evidence>
<dbReference type="GO" id="GO:0022857">
    <property type="term" value="F:transmembrane transporter activity"/>
    <property type="evidence" value="ECO:0007669"/>
    <property type="project" value="InterPro"/>
</dbReference>
<dbReference type="Gene3D" id="1.20.1250.20">
    <property type="entry name" value="MFS general substrate transporter like domains"/>
    <property type="match status" value="1"/>
</dbReference>
<keyword evidence="2" id="KW-0813">Transport</keyword>
<feature type="transmembrane region" description="Helical" evidence="6">
    <location>
        <begin position="109"/>
        <end position="134"/>
    </location>
</feature>
<gene>
    <name evidence="8" type="ORF">SAMN04488500_101338</name>
</gene>
<dbReference type="EMBL" id="FWXI01000001">
    <property type="protein sequence ID" value="SMC35146.1"/>
    <property type="molecule type" value="Genomic_DNA"/>
</dbReference>
<dbReference type="AlphaFoldDB" id="A0A1W1YG82"/>
<feature type="transmembrane region" description="Helical" evidence="6">
    <location>
        <begin position="140"/>
        <end position="158"/>
    </location>
</feature>
<evidence type="ECO:0000256" key="2">
    <source>
        <dbReference type="ARBA" id="ARBA00022448"/>
    </source>
</evidence>
<feature type="transmembrane region" description="Helical" evidence="6">
    <location>
        <begin position="52"/>
        <end position="70"/>
    </location>
</feature>
<dbReference type="PANTHER" id="PTHR23531:SF1">
    <property type="entry name" value="QUINOLENE RESISTANCE PROTEIN NORA"/>
    <property type="match status" value="1"/>
</dbReference>
<dbReference type="OrthoDB" id="9814001at2"/>
<dbReference type="SUPFAM" id="SSF103473">
    <property type="entry name" value="MFS general substrate transporter"/>
    <property type="match status" value="1"/>
</dbReference>
<evidence type="ECO:0000256" key="1">
    <source>
        <dbReference type="ARBA" id="ARBA00004651"/>
    </source>
</evidence>
<organism evidence="8 9">
    <name type="scientific">Sporomusa malonica</name>
    <dbReference type="NCBI Taxonomy" id="112901"/>
    <lineage>
        <taxon>Bacteria</taxon>
        <taxon>Bacillati</taxon>
        <taxon>Bacillota</taxon>
        <taxon>Negativicutes</taxon>
        <taxon>Selenomonadales</taxon>
        <taxon>Sporomusaceae</taxon>
        <taxon>Sporomusa</taxon>
    </lineage>
</organism>
<comment type="subcellular location">
    <subcellularLocation>
        <location evidence="1">Cell membrane</location>
        <topology evidence="1">Multi-pass membrane protein</topology>
    </subcellularLocation>
</comment>
<sequence length="173" mass="18931">MLYSGILSFIVLFAKEISIENSEVYFLANALTLIVSRPYAGRILDKKGPVDIMCIGFLTLFAAFICLFFAEGYILFILSALFLGIGFGIIHSTAITLAINKVDASRRGVVNGTILTAFDLGFGIGSMLLGVLANYAGLKIMYLASGFMVLIPFSIFYITHMIKNKEIEAINNF</sequence>
<feature type="transmembrane region" description="Helical" evidence="6">
    <location>
        <begin position="76"/>
        <end position="97"/>
    </location>
</feature>
<protein>
    <submittedName>
        <fullName evidence="8">Major Facilitator Superfamily protein</fullName>
    </submittedName>
</protein>
<keyword evidence="9" id="KW-1185">Reference proteome</keyword>
<dbReference type="GO" id="GO:0005886">
    <property type="term" value="C:plasma membrane"/>
    <property type="evidence" value="ECO:0007669"/>
    <property type="project" value="UniProtKB-SubCell"/>
</dbReference>
<dbReference type="InterPro" id="IPR020846">
    <property type="entry name" value="MFS_dom"/>
</dbReference>
<evidence type="ECO:0000256" key="6">
    <source>
        <dbReference type="SAM" id="Phobius"/>
    </source>
</evidence>
<evidence type="ECO:0000256" key="4">
    <source>
        <dbReference type="ARBA" id="ARBA00022989"/>
    </source>
</evidence>
<reference evidence="8 9" key="1">
    <citation type="submission" date="2017-04" db="EMBL/GenBank/DDBJ databases">
        <authorList>
            <person name="Afonso C.L."/>
            <person name="Miller P.J."/>
            <person name="Scott M.A."/>
            <person name="Spackman E."/>
            <person name="Goraichik I."/>
            <person name="Dimitrov K.M."/>
            <person name="Suarez D.L."/>
            <person name="Swayne D.E."/>
        </authorList>
    </citation>
    <scope>NUCLEOTIDE SEQUENCE [LARGE SCALE GENOMIC DNA]</scope>
    <source>
        <strain evidence="8 9">DSM 5090</strain>
    </source>
</reference>
<dbReference type="InterPro" id="IPR011701">
    <property type="entry name" value="MFS"/>
</dbReference>
<dbReference type="Proteomes" id="UP000192738">
    <property type="component" value="Unassembled WGS sequence"/>
</dbReference>